<feature type="compositionally biased region" description="Polar residues" evidence="1">
    <location>
        <begin position="229"/>
        <end position="242"/>
    </location>
</feature>
<dbReference type="GO" id="GO:0042575">
    <property type="term" value="C:DNA polymerase complex"/>
    <property type="evidence" value="ECO:0007669"/>
    <property type="project" value="UniProtKB-ARBA"/>
</dbReference>
<dbReference type="AlphaFoldDB" id="A0AAV6VGH7"/>
<gene>
    <name evidence="2" type="ORF">JTE90_017904</name>
</gene>
<evidence type="ECO:0000313" key="2">
    <source>
        <dbReference type="EMBL" id="KAG8195607.1"/>
    </source>
</evidence>
<dbReference type="SUPFAM" id="SSF56672">
    <property type="entry name" value="DNA/RNA polymerases"/>
    <property type="match status" value="1"/>
</dbReference>
<comment type="caution">
    <text evidence="2">The sequence shown here is derived from an EMBL/GenBank/DDBJ whole genome shotgun (WGS) entry which is preliminary data.</text>
</comment>
<evidence type="ECO:0000256" key="1">
    <source>
        <dbReference type="SAM" id="MobiDB-lite"/>
    </source>
</evidence>
<dbReference type="InterPro" id="IPR043502">
    <property type="entry name" value="DNA/RNA_pol_sf"/>
</dbReference>
<reference evidence="2 3" key="1">
    <citation type="journal article" date="2022" name="Nat. Ecol. Evol.">
        <title>A masculinizing supergene underlies an exaggerated male reproductive morph in a spider.</title>
        <authorList>
            <person name="Hendrickx F."/>
            <person name="De Corte Z."/>
            <person name="Sonet G."/>
            <person name="Van Belleghem S.M."/>
            <person name="Kostlbacher S."/>
            <person name="Vangestel C."/>
        </authorList>
    </citation>
    <scope>NUCLEOTIDE SEQUENCE [LARGE SCALE GENOMIC DNA]</scope>
    <source>
        <strain evidence="2">W744_W776</strain>
    </source>
</reference>
<dbReference type="InterPro" id="IPR012337">
    <property type="entry name" value="RNaseH-like_sf"/>
</dbReference>
<dbReference type="EMBL" id="JAFNEN010000083">
    <property type="protein sequence ID" value="KAG8195607.1"/>
    <property type="molecule type" value="Genomic_DNA"/>
</dbReference>
<dbReference type="GO" id="GO:0071897">
    <property type="term" value="P:DNA biosynthetic process"/>
    <property type="evidence" value="ECO:0007669"/>
    <property type="project" value="UniProtKB-ARBA"/>
</dbReference>
<organism evidence="2 3">
    <name type="scientific">Oedothorax gibbosus</name>
    <dbReference type="NCBI Taxonomy" id="931172"/>
    <lineage>
        <taxon>Eukaryota</taxon>
        <taxon>Metazoa</taxon>
        <taxon>Ecdysozoa</taxon>
        <taxon>Arthropoda</taxon>
        <taxon>Chelicerata</taxon>
        <taxon>Arachnida</taxon>
        <taxon>Araneae</taxon>
        <taxon>Araneomorphae</taxon>
        <taxon>Entelegynae</taxon>
        <taxon>Araneoidea</taxon>
        <taxon>Linyphiidae</taxon>
        <taxon>Erigoninae</taxon>
        <taxon>Oedothorax</taxon>
    </lineage>
</organism>
<dbReference type="PANTHER" id="PTHR38681">
    <property type="entry name" value="RETROVIRUS-RELATED POL POLYPROTEIN FROM TRANSPOSON 412-LIKE PROTEIN-RELATED"/>
    <property type="match status" value="1"/>
</dbReference>
<feature type="region of interest" description="Disordered" evidence="1">
    <location>
        <begin position="219"/>
        <end position="253"/>
    </location>
</feature>
<dbReference type="Proteomes" id="UP000827092">
    <property type="component" value="Unassembled WGS sequence"/>
</dbReference>
<name>A0AAV6VGH7_9ARAC</name>
<proteinExistence type="predicted"/>
<protein>
    <submittedName>
        <fullName evidence="2">Uncharacterized protein</fullName>
    </submittedName>
</protein>
<dbReference type="Gene3D" id="3.10.10.10">
    <property type="entry name" value="HIV Type 1 Reverse Transcriptase, subunit A, domain 1"/>
    <property type="match status" value="1"/>
</dbReference>
<accession>A0AAV6VGH7</accession>
<evidence type="ECO:0000313" key="3">
    <source>
        <dbReference type="Proteomes" id="UP000827092"/>
    </source>
</evidence>
<dbReference type="PANTHER" id="PTHR38681:SF1">
    <property type="entry name" value="RETROVIRUS-RELATED POL POLYPROTEIN FROM TRANSPOSON 412-LIKE PROTEIN"/>
    <property type="match status" value="1"/>
</dbReference>
<sequence length="253" mass="28627">MEQGVLRPSKSPWASRIHFVPKKDNTWRICGDFRALNKVTLPDRYPLPHIHDVANGMVERWHRVLKSALISVDPIHWSEALPMVLLSLRTAIREDLQASPSHLVYGSSLRLPCELFQGRKLSGVPQADFVHLLRTHMATLRPTPATDHGKHSPFVQKDLENCTHVFLRTDRVKKPLESPYQGPFLVTRRTNKVFTILLDSNKETTVSIDRVKPAYILPERSADSGDAPTLNSSSPLVQTKSGRISKPPVRFQI</sequence>
<dbReference type="SUPFAM" id="SSF53098">
    <property type="entry name" value="Ribonuclease H-like"/>
    <property type="match status" value="1"/>
</dbReference>
<keyword evidence="3" id="KW-1185">Reference proteome</keyword>